<dbReference type="PANTHER" id="PTHR11097">
    <property type="entry name" value="EXOSOME COMPLEX EXONUCLEASE RIBOSOMAL RNA PROCESSING PROTEIN"/>
    <property type="match status" value="1"/>
</dbReference>
<dbReference type="SUPFAM" id="SSF55666">
    <property type="entry name" value="Ribonuclease PH domain 2-like"/>
    <property type="match status" value="1"/>
</dbReference>
<keyword evidence="10" id="KW-1185">Reference proteome</keyword>
<evidence type="ECO:0000256" key="4">
    <source>
        <dbReference type="ARBA" id="ARBA00022490"/>
    </source>
</evidence>
<evidence type="ECO:0000313" key="10">
    <source>
        <dbReference type="Proteomes" id="UP000274922"/>
    </source>
</evidence>
<dbReference type="InterPro" id="IPR015847">
    <property type="entry name" value="ExoRNase_PH_dom2"/>
</dbReference>
<dbReference type="GO" id="GO:0071038">
    <property type="term" value="P:TRAMP-dependent tRNA surveillance pathway"/>
    <property type="evidence" value="ECO:0007669"/>
    <property type="project" value="TreeGrafter"/>
</dbReference>
<feature type="domain" description="Exoribonuclease phosphorolytic" evidence="8">
    <location>
        <begin position="215"/>
        <end position="279"/>
    </location>
</feature>
<dbReference type="InterPro" id="IPR050590">
    <property type="entry name" value="Exosome_comp_Rrp42_subfam"/>
</dbReference>
<evidence type="ECO:0000256" key="1">
    <source>
        <dbReference type="ARBA" id="ARBA00004496"/>
    </source>
</evidence>
<proteinExistence type="inferred from homology"/>
<dbReference type="Proteomes" id="UP000274922">
    <property type="component" value="Unassembled WGS sequence"/>
</dbReference>
<keyword evidence="5" id="KW-0271">Exosome</keyword>
<evidence type="ECO:0000259" key="8">
    <source>
        <dbReference type="Pfam" id="PF03725"/>
    </source>
</evidence>
<dbReference type="GO" id="GO:0005730">
    <property type="term" value="C:nucleolus"/>
    <property type="evidence" value="ECO:0007669"/>
    <property type="project" value="UniProtKB-SubCell"/>
</dbReference>
<dbReference type="Pfam" id="PF01138">
    <property type="entry name" value="RNase_PH"/>
    <property type="match status" value="1"/>
</dbReference>
<reference evidence="10" key="1">
    <citation type="journal article" date="2018" name="Nat. Microbiol.">
        <title>Leveraging single-cell genomics to expand the fungal tree of life.</title>
        <authorList>
            <person name="Ahrendt S.R."/>
            <person name="Quandt C.A."/>
            <person name="Ciobanu D."/>
            <person name="Clum A."/>
            <person name="Salamov A."/>
            <person name="Andreopoulos B."/>
            <person name="Cheng J.F."/>
            <person name="Woyke T."/>
            <person name="Pelin A."/>
            <person name="Henrissat B."/>
            <person name="Reynolds N.K."/>
            <person name="Benny G.L."/>
            <person name="Smith M.E."/>
            <person name="James T.Y."/>
            <person name="Grigoriev I.V."/>
        </authorList>
    </citation>
    <scope>NUCLEOTIDE SEQUENCE [LARGE SCALE GENOMIC DNA]</scope>
    <source>
        <strain evidence="10">ATCC 52028</strain>
    </source>
</reference>
<evidence type="ECO:0000256" key="6">
    <source>
        <dbReference type="ARBA" id="ARBA00042523"/>
    </source>
</evidence>
<dbReference type="InterPro" id="IPR020568">
    <property type="entry name" value="Ribosomal_Su5_D2-typ_SF"/>
</dbReference>
<comment type="subcellular location">
    <subcellularLocation>
        <location evidence="1">Cytoplasm</location>
    </subcellularLocation>
    <subcellularLocation>
        <location evidence="2">Nucleus</location>
        <location evidence="2">Nucleolus</location>
    </subcellularLocation>
</comment>
<evidence type="ECO:0000256" key="3">
    <source>
        <dbReference type="ARBA" id="ARBA00006678"/>
    </source>
</evidence>
<dbReference type="InterPro" id="IPR027408">
    <property type="entry name" value="PNPase/RNase_PH_dom_sf"/>
</dbReference>
<feature type="domain" description="Exoribonuclease phosphorolytic" evidence="7">
    <location>
        <begin position="29"/>
        <end position="186"/>
    </location>
</feature>
<dbReference type="GO" id="GO:0034475">
    <property type="term" value="P:U4 snRNA 3'-end processing"/>
    <property type="evidence" value="ECO:0007669"/>
    <property type="project" value="TreeGrafter"/>
</dbReference>
<gene>
    <name evidence="9" type="ORF">CXG81DRAFT_9194</name>
</gene>
<dbReference type="Pfam" id="PF03725">
    <property type="entry name" value="RNase_PH_C"/>
    <property type="match status" value="1"/>
</dbReference>
<dbReference type="InterPro" id="IPR001247">
    <property type="entry name" value="ExoRNase_PH_dom1"/>
</dbReference>
<dbReference type="GO" id="GO:0035925">
    <property type="term" value="F:mRNA 3'-UTR AU-rich region binding"/>
    <property type="evidence" value="ECO:0007669"/>
    <property type="project" value="TreeGrafter"/>
</dbReference>
<accession>A0A4P9XDU4</accession>
<dbReference type="GO" id="GO:0000176">
    <property type="term" value="C:nuclear exosome (RNase complex)"/>
    <property type="evidence" value="ECO:0007669"/>
    <property type="project" value="TreeGrafter"/>
</dbReference>
<dbReference type="InterPro" id="IPR036345">
    <property type="entry name" value="ExoRNase_PH_dom2_sf"/>
</dbReference>
<protein>
    <recommendedName>
        <fullName evidence="6">Ribosomal RNA-processing protein 42</fullName>
    </recommendedName>
</protein>
<dbReference type="STRING" id="1555241.A0A4P9XDU4"/>
<keyword evidence="4" id="KW-0963">Cytoplasm</keyword>
<sequence length="307" mass="31942">MPLSTAERLFAAEGIAASLRIDGRDPLDARTVELETGVILQASGSCRARVHRGSQVLVGAKVAIETLDGASLGAGTSTGLGAALGQGGGRIVCQVVCDPSVAATGGGRCGAGSGRPVDDLTGECGQRLSELLNSAASGIDLASLVVIPHRVGWTVYVDVLVLDLGGNLFDVVLLATKGALCNLRMPRATVLSVDGKQDYDISSHETERLRGAEAIPLAVTCYRVGRRFVIDPTLEEEDCSDLSLAIAVNAAGQVCYMSKSGNGASHGSLIKTMMAFATRRVPELLRVADHCILQQGTRTRAIQGFKV</sequence>
<evidence type="ECO:0000313" key="9">
    <source>
        <dbReference type="EMBL" id="RKP03675.1"/>
    </source>
</evidence>
<dbReference type="OrthoDB" id="272245at2759"/>
<dbReference type="AlphaFoldDB" id="A0A4P9XDU4"/>
<dbReference type="GO" id="GO:0016075">
    <property type="term" value="P:rRNA catabolic process"/>
    <property type="evidence" value="ECO:0007669"/>
    <property type="project" value="TreeGrafter"/>
</dbReference>
<dbReference type="SUPFAM" id="SSF54211">
    <property type="entry name" value="Ribosomal protein S5 domain 2-like"/>
    <property type="match status" value="1"/>
</dbReference>
<evidence type="ECO:0000259" key="7">
    <source>
        <dbReference type="Pfam" id="PF01138"/>
    </source>
</evidence>
<dbReference type="GO" id="GO:0034476">
    <property type="term" value="P:U5 snRNA 3'-end processing"/>
    <property type="evidence" value="ECO:0007669"/>
    <property type="project" value="TreeGrafter"/>
</dbReference>
<evidence type="ECO:0000256" key="2">
    <source>
        <dbReference type="ARBA" id="ARBA00004604"/>
    </source>
</evidence>
<dbReference type="Gene3D" id="3.30.230.70">
    <property type="entry name" value="GHMP Kinase, N-terminal domain"/>
    <property type="match status" value="1"/>
</dbReference>
<organism evidence="9 10">
    <name type="scientific">Caulochytrium protostelioides</name>
    <dbReference type="NCBI Taxonomy" id="1555241"/>
    <lineage>
        <taxon>Eukaryota</taxon>
        <taxon>Fungi</taxon>
        <taxon>Fungi incertae sedis</taxon>
        <taxon>Chytridiomycota</taxon>
        <taxon>Chytridiomycota incertae sedis</taxon>
        <taxon>Chytridiomycetes</taxon>
        <taxon>Caulochytriales</taxon>
        <taxon>Caulochytriaceae</taxon>
        <taxon>Caulochytrium</taxon>
    </lineage>
</organism>
<comment type="similarity">
    <text evidence="3">Belongs to the RNase PH family.</text>
</comment>
<evidence type="ECO:0000256" key="5">
    <source>
        <dbReference type="ARBA" id="ARBA00022835"/>
    </source>
</evidence>
<dbReference type="GO" id="GO:0000467">
    <property type="term" value="P:exonucleolytic trimming to generate mature 3'-end of 5.8S rRNA from tricistronic rRNA transcript (SSU-rRNA, 5.8S rRNA, LSU-rRNA)"/>
    <property type="evidence" value="ECO:0007669"/>
    <property type="project" value="TreeGrafter"/>
</dbReference>
<dbReference type="EMBL" id="ML014119">
    <property type="protein sequence ID" value="RKP03675.1"/>
    <property type="molecule type" value="Genomic_DNA"/>
</dbReference>
<dbReference type="PANTHER" id="PTHR11097:SF8">
    <property type="entry name" value="EXOSOME COMPLEX COMPONENT RRP42"/>
    <property type="match status" value="1"/>
</dbReference>
<dbReference type="GO" id="GO:0071035">
    <property type="term" value="P:nuclear polyadenylation-dependent rRNA catabolic process"/>
    <property type="evidence" value="ECO:0007669"/>
    <property type="project" value="TreeGrafter"/>
</dbReference>
<dbReference type="GO" id="GO:0071028">
    <property type="term" value="P:nuclear mRNA surveillance"/>
    <property type="evidence" value="ECO:0007669"/>
    <property type="project" value="TreeGrafter"/>
</dbReference>
<dbReference type="GO" id="GO:0000177">
    <property type="term" value="C:cytoplasmic exosome (RNase complex)"/>
    <property type="evidence" value="ECO:0007669"/>
    <property type="project" value="TreeGrafter"/>
</dbReference>
<name>A0A4P9XDU4_9FUNG</name>
<dbReference type="GO" id="GO:0034473">
    <property type="term" value="P:U1 snRNA 3'-end processing"/>
    <property type="evidence" value="ECO:0007669"/>
    <property type="project" value="TreeGrafter"/>
</dbReference>